<name>A0A0F3IK46_9GAMM</name>
<dbReference type="Proteomes" id="UP000033684">
    <property type="component" value="Unassembled WGS sequence"/>
</dbReference>
<reference evidence="3" key="1">
    <citation type="submission" date="2015-03" db="EMBL/GenBank/DDBJ databases">
        <title>Draft genome sequence of a novel methanotroph (Sn10-6) isolated from flooded ricefield rhizosphere in India.</title>
        <authorList>
            <person name="Pandit P.S."/>
            <person name="Pore S.D."/>
            <person name="Arora P."/>
            <person name="Kapse N.G."/>
            <person name="Dhakephalkar P.K."/>
            <person name="Rahalkar M.C."/>
        </authorList>
    </citation>
    <scope>NUCLEOTIDE SEQUENCE [LARGE SCALE GENOMIC DNA]</scope>
    <source>
        <strain evidence="3">Sn10-6</strain>
    </source>
</reference>
<dbReference type="InterPro" id="IPR037522">
    <property type="entry name" value="HD_GYP_dom"/>
</dbReference>
<protein>
    <recommendedName>
        <fullName evidence="1">HD-GYP domain-containing protein</fullName>
    </recommendedName>
</protein>
<dbReference type="Pfam" id="PF13487">
    <property type="entry name" value="HD_5"/>
    <property type="match status" value="1"/>
</dbReference>
<keyword evidence="3" id="KW-1185">Reference proteome</keyword>
<sequence length="315" mass="35115">MDKINEHYREAVKTIDNKFKLFDSSPKDCIKQVADVSRLSIQALLSDPDSAIILIAEKGHYDGQASHALSVMTLAQLLGKQAGLPEEALHVIGVGALLHDIGTLTFHSSIITNSNRNKFEESIYQSHCRIGFESALKAGSLTPAMIDILLHHHERYDGNGFPDQLKGEDIMLASRIVAIANYFDNLTNPKDKSTPLSPSEALSVMWSKQKGAFDNKLLQVFVRSMGVYPPGTLVQLTDNQIGVVIASSTFENPLRPQVLLYRRDIPRSQGIIIDLANEPTIKIVQPINAVSRSKAELDYLLPRRNISWFFSRRLR</sequence>
<dbReference type="PANTHER" id="PTHR43155">
    <property type="entry name" value="CYCLIC DI-GMP PHOSPHODIESTERASE PA4108-RELATED"/>
    <property type="match status" value="1"/>
</dbReference>
<dbReference type="EMBL" id="LAJX01000076">
    <property type="protein sequence ID" value="KJV06918.1"/>
    <property type="molecule type" value="Genomic_DNA"/>
</dbReference>
<dbReference type="Gene3D" id="1.10.3210.10">
    <property type="entry name" value="Hypothetical protein af1432"/>
    <property type="match status" value="1"/>
</dbReference>
<reference evidence="2 3" key="2">
    <citation type="journal article" date="2016" name="Microb. Ecol.">
        <title>Genome Characteristics of a Novel Type I Methanotroph (Sn10-6) Isolated from a Flooded Indian Rice Field.</title>
        <authorList>
            <person name="Rahalkar M.C."/>
            <person name="Pandit P.S."/>
            <person name="Dhakephalkar P.K."/>
            <person name="Pore S."/>
            <person name="Arora P."/>
            <person name="Kapse N."/>
        </authorList>
    </citation>
    <scope>NUCLEOTIDE SEQUENCE [LARGE SCALE GENOMIC DNA]</scope>
    <source>
        <strain evidence="2 3">Sn10-6</strain>
    </source>
</reference>
<organism evidence="2 3">
    <name type="scientific">Methylocucumis oryzae</name>
    <dbReference type="NCBI Taxonomy" id="1632867"/>
    <lineage>
        <taxon>Bacteria</taxon>
        <taxon>Pseudomonadati</taxon>
        <taxon>Pseudomonadota</taxon>
        <taxon>Gammaproteobacteria</taxon>
        <taxon>Methylococcales</taxon>
        <taxon>Methylococcaceae</taxon>
        <taxon>Methylocucumis</taxon>
    </lineage>
</organism>
<comment type="caution">
    <text evidence="2">The sequence shown here is derived from an EMBL/GenBank/DDBJ whole genome shotgun (WGS) entry which is preliminary data.</text>
</comment>
<accession>A0A0F3IK46</accession>
<feature type="domain" description="HD-GYP" evidence="1">
    <location>
        <begin position="42"/>
        <end position="237"/>
    </location>
</feature>
<evidence type="ECO:0000313" key="2">
    <source>
        <dbReference type="EMBL" id="KJV06918.1"/>
    </source>
</evidence>
<dbReference type="PANTHER" id="PTHR43155:SF2">
    <property type="entry name" value="CYCLIC DI-GMP PHOSPHODIESTERASE PA4108"/>
    <property type="match status" value="1"/>
</dbReference>
<evidence type="ECO:0000259" key="1">
    <source>
        <dbReference type="PROSITE" id="PS51832"/>
    </source>
</evidence>
<dbReference type="CDD" id="cd00077">
    <property type="entry name" value="HDc"/>
    <property type="match status" value="1"/>
</dbReference>
<proteinExistence type="predicted"/>
<dbReference type="SUPFAM" id="SSF109604">
    <property type="entry name" value="HD-domain/PDEase-like"/>
    <property type="match status" value="1"/>
</dbReference>
<dbReference type="OrthoDB" id="9802066at2"/>
<dbReference type="RefSeq" id="WP_045778866.1">
    <property type="nucleotide sequence ID" value="NZ_LAJX01000076.1"/>
</dbReference>
<dbReference type="GO" id="GO:0008081">
    <property type="term" value="F:phosphoric diester hydrolase activity"/>
    <property type="evidence" value="ECO:0007669"/>
    <property type="project" value="UniProtKB-ARBA"/>
</dbReference>
<dbReference type="PROSITE" id="PS51832">
    <property type="entry name" value="HD_GYP"/>
    <property type="match status" value="1"/>
</dbReference>
<dbReference type="AlphaFoldDB" id="A0A0F3IK46"/>
<evidence type="ECO:0000313" key="3">
    <source>
        <dbReference type="Proteomes" id="UP000033684"/>
    </source>
</evidence>
<gene>
    <name evidence="2" type="ORF">VZ94_08270</name>
</gene>
<dbReference type="InterPro" id="IPR003607">
    <property type="entry name" value="HD/PDEase_dom"/>
</dbReference>